<protein>
    <submittedName>
        <fullName evidence="6">Unplaced genomic scaffold GYMLUscaffold_50, whole genome shotgun sequence</fullName>
    </submittedName>
</protein>
<dbReference type="Pfam" id="PF05495">
    <property type="entry name" value="zf-CHY"/>
    <property type="match status" value="1"/>
</dbReference>
<evidence type="ECO:0000313" key="6">
    <source>
        <dbReference type="EMBL" id="KIK56448.1"/>
    </source>
</evidence>
<dbReference type="PIRSF" id="PIRSF017292">
    <property type="entry name" value="UCP017292_Znf_CHY"/>
    <property type="match status" value="1"/>
</dbReference>
<dbReference type="GO" id="GO:0005758">
    <property type="term" value="C:mitochondrial intermembrane space"/>
    <property type="evidence" value="ECO:0007669"/>
    <property type="project" value="TreeGrafter"/>
</dbReference>
<evidence type="ECO:0000256" key="4">
    <source>
        <dbReference type="PROSITE-ProRule" id="PRU00601"/>
    </source>
</evidence>
<dbReference type="EMBL" id="KN834798">
    <property type="protein sequence ID" value="KIK56448.1"/>
    <property type="molecule type" value="Genomic_DNA"/>
</dbReference>
<accession>A0A0D0CMK6</accession>
<gene>
    <name evidence="6" type="ORF">GYMLUDRAFT_204868</name>
</gene>
<dbReference type="InterPro" id="IPR016694">
    <property type="entry name" value="UCP017292"/>
</dbReference>
<organism evidence="6 7">
    <name type="scientific">Collybiopsis luxurians FD-317 M1</name>
    <dbReference type="NCBI Taxonomy" id="944289"/>
    <lineage>
        <taxon>Eukaryota</taxon>
        <taxon>Fungi</taxon>
        <taxon>Dikarya</taxon>
        <taxon>Basidiomycota</taxon>
        <taxon>Agaricomycotina</taxon>
        <taxon>Agaricomycetes</taxon>
        <taxon>Agaricomycetidae</taxon>
        <taxon>Agaricales</taxon>
        <taxon>Marasmiineae</taxon>
        <taxon>Omphalotaceae</taxon>
        <taxon>Collybiopsis</taxon>
        <taxon>Collybiopsis luxurians</taxon>
    </lineage>
</organism>
<dbReference type="GO" id="GO:0008270">
    <property type="term" value="F:zinc ion binding"/>
    <property type="evidence" value="ECO:0007669"/>
    <property type="project" value="UniProtKB-KW"/>
</dbReference>
<dbReference type="SUPFAM" id="SSF161219">
    <property type="entry name" value="CHY zinc finger-like"/>
    <property type="match status" value="1"/>
</dbReference>
<evidence type="ECO:0000259" key="5">
    <source>
        <dbReference type="PROSITE" id="PS51266"/>
    </source>
</evidence>
<dbReference type="HOGENOM" id="CLU_143932_0_0_1"/>
<evidence type="ECO:0000256" key="1">
    <source>
        <dbReference type="ARBA" id="ARBA00022723"/>
    </source>
</evidence>
<dbReference type="PANTHER" id="PTHR28082">
    <property type="entry name" value="ZINC FINGER PROTEIN"/>
    <property type="match status" value="1"/>
</dbReference>
<dbReference type="PANTHER" id="PTHR28082:SF1">
    <property type="entry name" value="HELPER OF TIM PROTEIN 13"/>
    <property type="match status" value="1"/>
</dbReference>
<evidence type="ECO:0000256" key="2">
    <source>
        <dbReference type="ARBA" id="ARBA00022771"/>
    </source>
</evidence>
<keyword evidence="1" id="KW-0479">Metal-binding</keyword>
<proteinExistence type="predicted"/>
<sequence length="109" mass="12293">METNTIVHGLSVSTSSQCAHWHSDRDIVAIKHKCCNKFWACYNCHEAGADHTNQIWPKIEQNDTKAVLCGNCSHELTISEYLATGSQCTSCSALFNPRCSNHYHLYFEV</sequence>
<dbReference type="InterPro" id="IPR052604">
    <property type="entry name" value="Mito_Tim_assembly_helper"/>
</dbReference>
<dbReference type="AlphaFoldDB" id="A0A0D0CMK6"/>
<evidence type="ECO:0000256" key="3">
    <source>
        <dbReference type="ARBA" id="ARBA00022833"/>
    </source>
</evidence>
<dbReference type="Proteomes" id="UP000053593">
    <property type="component" value="Unassembled WGS sequence"/>
</dbReference>
<dbReference type="OrthoDB" id="411372at2759"/>
<keyword evidence="3" id="KW-0862">Zinc</keyword>
<name>A0A0D0CMK6_9AGAR</name>
<dbReference type="InterPro" id="IPR037274">
    <property type="entry name" value="Znf_CHY_sf"/>
</dbReference>
<dbReference type="InterPro" id="IPR008913">
    <property type="entry name" value="Znf_CHY"/>
</dbReference>
<dbReference type="PROSITE" id="PS51266">
    <property type="entry name" value="ZF_CHY"/>
    <property type="match status" value="1"/>
</dbReference>
<keyword evidence="7" id="KW-1185">Reference proteome</keyword>
<keyword evidence="2 4" id="KW-0863">Zinc-finger</keyword>
<reference evidence="6 7" key="1">
    <citation type="submission" date="2014-04" db="EMBL/GenBank/DDBJ databases">
        <title>Evolutionary Origins and Diversification of the Mycorrhizal Mutualists.</title>
        <authorList>
            <consortium name="DOE Joint Genome Institute"/>
            <consortium name="Mycorrhizal Genomics Consortium"/>
            <person name="Kohler A."/>
            <person name="Kuo A."/>
            <person name="Nagy L.G."/>
            <person name="Floudas D."/>
            <person name="Copeland A."/>
            <person name="Barry K.W."/>
            <person name="Cichocki N."/>
            <person name="Veneault-Fourrey C."/>
            <person name="LaButti K."/>
            <person name="Lindquist E.A."/>
            <person name="Lipzen A."/>
            <person name="Lundell T."/>
            <person name="Morin E."/>
            <person name="Murat C."/>
            <person name="Riley R."/>
            <person name="Ohm R."/>
            <person name="Sun H."/>
            <person name="Tunlid A."/>
            <person name="Henrissat B."/>
            <person name="Grigoriev I.V."/>
            <person name="Hibbett D.S."/>
            <person name="Martin F."/>
        </authorList>
    </citation>
    <scope>NUCLEOTIDE SEQUENCE [LARGE SCALE GENOMIC DNA]</scope>
    <source>
        <strain evidence="6 7">FD-317 M1</strain>
    </source>
</reference>
<evidence type="ECO:0000313" key="7">
    <source>
        <dbReference type="Proteomes" id="UP000053593"/>
    </source>
</evidence>
<feature type="domain" description="CHY-type" evidence="5">
    <location>
        <begin position="11"/>
        <end position="93"/>
    </location>
</feature>
<dbReference type="GO" id="GO:0045041">
    <property type="term" value="P:protein import into mitochondrial intermembrane space"/>
    <property type="evidence" value="ECO:0007669"/>
    <property type="project" value="TreeGrafter"/>
</dbReference>